<dbReference type="NCBIfam" id="TIGR02227">
    <property type="entry name" value="sigpep_I_bact"/>
    <property type="match status" value="1"/>
</dbReference>
<keyword evidence="12" id="KW-1185">Reference proteome</keyword>
<dbReference type="GO" id="GO:0004252">
    <property type="term" value="F:serine-type endopeptidase activity"/>
    <property type="evidence" value="ECO:0007669"/>
    <property type="project" value="InterPro"/>
</dbReference>
<evidence type="ECO:0000256" key="5">
    <source>
        <dbReference type="ARBA" id="ARBA00022670"/>
    </source>
</evidence>
<dbReference type="InterPro" id="IPR019756">
    <property type="entry name" value="Pept_S26A_signal_pept_1_Ser-AS"/>
</dbReference>
<keyword evidence="8" id="KW-1133">Transmembrane helix</keyword>
<dbReference type="EC" id="3.4.21.89" evidence="3 8"/>
<dbReference type="PANTHER" id="PTHR43390">
    <property type="entry name" value="SIGNAL PEPTIDASE I"/>
    <property type="match status" value="1"/>
</dbReference>
<dbReference type="SUPFAM" id="SSF51306">
    <property type="entry name" value="LexA/Signal peptidase"/>
    <property type="match status" value="1"/>
</dbReference>
<organism evidence="11 12">
    <name type="scientific">Ectothiorhodospira haloalkaliphila</name>
    <dbReference type="NCBI Taxonomy" id="421628"/>
    <lineage>
        <taxon>Bacteria</taxon>
        <taxon>Pseudomonadati</taxon>
        <taxon>Pseudomonadota</taxon>
        <taxon>Gammaproteobacteria</taxon>
        <taxon>Chromatiales</taxon>
        <taxon>Ectothiorhodospiraceae</taxon>
        <taxon>Ectothiorhodospira</taxon>
    </lineage>
</organism>
<dbReference type="KEGG" id="hhc:M911_05220"/>
<dbReference type="GO" id="GO:0016020">
    <property type="term" value="C:membrane"/>
    <property type="evidence" value="ECO:0007669"/>
    <property type="project" value="UniProtKB-SubCell"/>
</dbReference>
<evidence type="ECO:0000256" key="3">
    <source>
        <dbReference type="ARBA" id="ARBA00013208"/>
    </source>
</evidence>
<sequence>MTFDLELILVLGTLVTGLVWLADVIWWRKSRMAAVQEANPGQDKRVAKVAAKAQEPWYVDYAKAFLPVLLIVLVLRSFVAEPFRIPSGSMMPTLLVGDFILVSKSSYGIRLPVVRTRIINTGQPQRGDVAVFRYPANPREDYIKRIVGVPGDRVGFHGKRLYINGEPVPQEVLGIYEGQGSGAVMTGARLMEERINGVSHQVLAWPDRQSAEGEVVVPEGHYFALGDNRDNSNDSRFWGFVPEENLVGRALFIWMHWDHGAREMDFSRLGTRIQ</sequence>
<evidence type="ECO:0000256" key="8">
    <source>
        <dbReference type="RuleBase" id="RU003993"/>
    </source>
</evidence>
<proteinExistence type="inferred from homology"/>
<dbReference type="HOGENOM" id="CLU_028723_1_1_6"/>
<feature type="domain" description="Peptidase S26" evidence="10">
    <location>
        <begin position="60"/>
        <end position="255"/>
    </location>
</feature>
<dbReference type="Gene3D" id="2.10.109.10">
    <property type="entry name" value="Umud Fragment, subunit A"/>
    <property type="match status" value="1"/>
</dbReference>
<dbReference type="PANTHER" id="PTHR43390:SF1">
    <property type="entry name" value="CHLOROPLAST PROCESSING PEPTIDASE"/>
    <property type="match status" value="1"/>
</dbReference>
<reference evidence="12" key="2">
    <citation type="submission" date="2014-02" db="EMBL/GenBank/DDBJ databases">
        <title>Draft Genome Sequence of extremely halophilic bacteria Halorhodospira halochloris.</title>
        <authorList>
            <person name="Singh K.S."/>
        </authorList>
    </citation>
    <scope>NUCLEOTIDE SEQUENCE [LARGE SCALE GENOMIC DNA]</scope>
    <source>
        <strain evidence="12">A</strain>
    </source>
</reference>
<evidence type="ECO:0000256" key="2">
    <source>
        <dbReference type="ARBA" id="ARBA00009370"/>
    </source>
</evidence>
<evidence type="ECO:0000259" key="10">
    <source>
        <dbReference type="Pfam" id="PF10502"/>
    </source>
</evidence>
<evidence type="ECO:0000256" key="6">
    <source>
        <dbReference type="ARBA" id="ARBA00022801"/>
    </source>
</evidence>
<comment type="similarity">
    <text evidence="2 9">Belongs to the peptidase S26 family.</text>
</comment>
<feature type="active site" evidence="7">
    <location>
        <position position="89"/>
    </location>
</feature>
<dbReference type="InterPro" id="IPR019757">
    <property type="entry name" value="Pept_S26A_signal_pept_1_Lys-AS"/>
</dbReference>
<dbReference type="PROSITE" id="PS00501">
    <property type="entry name" value="SPASE_I_1"/>
    <property type="match status" value="1"/>
</dbReference>
<dbReference type="InterPro" id="IPR000223">
    <property type="entry name" value="Pept_S26A_signal_pept_1"/>
</dbReference>
<feature type="transmembrane region" description="Helical" evidence="8">
    <location>
        <begin position="64"/>
        <end position="83"/>
    </location>
</feature>
<dbReference type="OrthoDB" id="9815782at2"/>
<feature type="active site" evidence="7">
    <location>
        <position position="144"/>
    </location>
</feature>
<protein>
    <recommendedName>
        <fullName evidence="4 8">Signal peptidase I</fullName>
        <ecNumber evidence="3 8">3.4.21.89</ecNumber>
    </recommendedName>
</protein>
<feature type="transmembrane region" description="Helical" evidence="8">
    <location>
        <begin position="7"/>
        <end position="27"/>
    </location>
</feature>
<dbReference type="InterPro" id="IPR019533">
    <property type="entry name" value="Peptidase_S26"/>
</dbReference>
<dbReference type="GO" id="GO:0006465">
    <property type="term" value="P:signal peptide processing"/>
    <property type="evidence" value="ECO:0007669"/>
    <property type="project" value="InterPro"/>
</dbReference>
<evidence type="ECO:0000313" key="11">
    <source>
        <dbReference type="EMBL" id="AHK78671.1"/>
    </source>
</evidence>
<keyword evidence="8" id="KW-0472">Membrane</keyword>
<reference evidence="11 12" key="1">
    <citation type="journal article" date="2014" name="J Genomics">
        <title>Draft Genome Sequence of the Extremely Halophilic Phototrophic Purple Sulfur Bacterium Halorhodospira halochloris.</title>
        <authorList>
            <person name="Singh K.S."/>
            <person name="Kirksey J."/>
            <person name="Hoff W.D."/>
            <person name="Deole R."/>
        </authorList>
    </citation>
    <scope>NUCLEOTIDE SEQUENCE [LARGE SCALE GENOMIC DNA]</scope>
    <source>
        <strain evidence="11 12">A</strain>
    </source>
</reference>
<dbReference type="GO" id="GO:0009003">
    <property type="term" value="F:signal peptidase activity"/>
    <property type="evidence" value="ECO:0007669"/>
    <property type="project" value="UniProtKB-EC"/>
</dbReference>
<evidence type="ECO:0000256" key="9">
    <source>
        <dbReference type="RuleBase" id="RU362042"/>
    </source>
</evidence>
<dbReference type="CDD" id="cd06530">
    <property type="entry name" value="S26_SPase_I"/>
    <property type="match status" value="1"/>
</dbReference>
<accession>W8KSY9</accession>
<dbReference type="PATRIC" id="fig|1354791.3.peg.1482"/>
<dbReference type="Proteomes" id="UP000019442">
    <property type="component" value="Chromosome"/>
</dbReference>
<name>W8KSY9_9GAMM</name>
<dbReference type="AlphaFoldDB" id="W8KSY9"/>
<dbReference type="PRINTS" id="PR00727">
    <property type="entry name" value="LEADERPTASE"/>
</dbReference>
<comment type="subcellular location">
    <subcellularLocation>
        <location evidence="9">Membrane</location>
        <topology evidence="9">Multi-pass membrane protein</topology>
    </subcellularLocation>
</comment>
<evidence type="ECO:0000256" key="7">
    <source>
        <dbReference type="PIRSR" id="PIRSR600223-1"/>
    </source>
</evidence>
<dbReference type="EMBL" id="CP007268">
    <property type="protein sequence ID" value="AHK78671.1"/>
    <property type="molecule type" value="Genomic_DNA"/>
</dbReference>
<evidence type="ECO:0000256" key="1">
    <source>
        <dbReference type="ARBA" id="ARBA00000677"/>
    </source>
</evidence>
<dbReference type="RefSeq" id="WP_025281053.1">
    <property type="nucleotide sequence ID" value="NZ_CP007268.1"/>
</dbReference>
<dbReference type="Pfam" id="PF10502">
    <property type="entry name" value="Peptidase_S26"/>
    <property type="match status" value="1"/>
</dbReference>
<keyword evidence="8" id="KW-0812">Transmembrane</keyword>
<evidence type="ECO:0000313" key="12">
    <source>
        <dbReference type="Proteomes" id="UP000019442"/>
    </source>
</evidence>
<dbReference type="PROSITE" id="PS00760">
    <property type="entry name" value="SPASE_I_2"/>
    <property type="match status" value="1"/>
</dbReference>
<comment type="catalytic activity">
    <reaction evidence="1 8">
        <text>Cleavage of hydrophobic, N-terminal signal or leader sequences from secreted and periplasmic proteins.</text>
        <dbReference type="EC" id="3.4.21.89"/>
    </reaction>
</comment>
<dbReference type="InterPro" id="IPR036286">
    <property type="entry name" value="LexA/Signal_pep-like_sf"/>
</dbReference>
<evidence type="ECO:0000256" key="4">
    <source>
        <dbReference type="ARBA" id="ARBA00019232"/>
    </source>
</evidence>
<gene>
    <name evidence="11" type="ORF">M911_05220</name>
</gene>
<keyword evidence="5 8" id="KW-0645">Protease</keyword>
<keyword evidence="6 8" id="KW-0378">Hydrolase</keyword>